<keyword evidence="2" id="KW-0813">Transport</keyword>
<evidence type="ECO:0000256" key="2">
    <source>
        <dbReference type="ARBA" id="ARBA00022448"/>
    </source>
</evidence>
<dbReference type="GO" id="GO:0022857">
    <property type="term" value="F:transmembrane transporter activity"/>
    <property type="evidence" value="ECO:0007669"/>
    <property type="project" value="InterPro"/>
</dbReference>
<evidence type="ECO:0000256" key="5">
    <source>
        <dbReference type="ARBA" id="ARBA00023136"/>
    </source>
</evidence>
<sequence>MTFGSKERAGSPVAEHRDSQQARALPAEVDAGSAQGSASQQELGAVIRPDRVGHGSKSGPGLAALAALQALVTIAPLALLPFLGLHVVTMSGSPAAWTALALAAPAVTTLALTPAWTRLARRFSLSELILGTGALSAVSCGLLALAADPLTLVLGRLVQGATGSGVVLALAFRSLTPQSGRSFTLMQQAVSAGCLVGPIVGGLAFERGQLGTLMLTCGGLILLAAAVAAAACRKRLVEPERGTEPDRRTALPLLGAGMCGSAGAFAFIAFFPAWAIAHDPEIYTPGLIGLLHSLSWLVALAILPLWGRGIDAVAPVAALALSLLGCALAFAAMPLGLSLTAVIALRLLQGALFSGQAPALFAAVEAAGPSRVAAIARARASLTVGQLIGPFAAGLMLGPFGPGGALWAAAGLSLAGAVTLLTVQPRLVRDAWSRAR</sequence>
<dbReference type="Proteomes" id="UP000008207">
    <property type="component" value="Chromosome"/>
</dbReference>
<dbReference type="InterPro" id="IPR036259">
    <property type="entry name" value="MFS_trans_sf"/>
</dbReference>
<dbReference type="PANTHER" id="PTHR23506:SF23">
    <property type="entry name" value="GH10249P"/>
    <property type="match status" value="1"/>
</dbReference>
<feature type="transmembrane region" description="Helical" evidence="7">
    <location>
        <begin position="404"/>
        <end position="423"/>
    </location>
</feature>
<evidence type="ECO:0000256" key="4">
    <source>
        <dbReference type="ARBA" id="ARBA00022989"/>
    </source>
</evidence>
<comment type="subcellular location">
    <subcellularLocation>
        <location evidence="1">Membrane</location>
        <topology evidence="1">Multi-pass membrane protein</topology>
    </subcellularLocation>
</comment>
<reference evidence="8 9" key="1">
    <citation type="submission" date="2009-01" db="EMBL/GenBank/DDBJ databases">
        <title>Complete sequence of chromosome of Methylobacterium nodulans ORS 2060.</title>
        <authorList>
            <consortium name="US DOE Joint Genome Institute"/>
            <person name="Lucas S."/>
            <person name="Copeland A."/>
            <person name="Lapidus A."/>
            <person name="Glavina del Rio T."/>
            <person name="Dalin E."/>
            <person name="Tice H."/>
            <person name="Bruce D."/>
            <person name="Goodwin L."/>
            <person name="Pitluck S."/>
            <person name="Sims D."/>
            <person name="Brettin T."/>
            <person name="Detter J.C."/>
            <person name="Han C."/>
            <person name="Larimer F."/>
            <person name="Land M."/>
            <person name="Hauser L."/>
            <person name="Kyrpides N."/>
            <person name="Ivanova N."/>
            <person name="Marx C.J."/>
            <person name="Richardson P."/>
        </authorList>
    </citation>
    <scope>NUCLEOTIDE SEQUENCE [LARGE SCALE GENOMIC DNA]</scope>
    <source>
        <strain evidence="9">LMG 21967 / CNCM I-2342 / ORS 2060</strain>
    </source>
</reference>
<feature type="transmembrane region" description="Helical" evidence="7">
    <location>
        <begin position="128"/>
        <end position="147"/>
    </location>
</feature>
<dbReference type="STRING" id="460265.Mnod_6951"/>
<dbReference type="InterPro" id="IPR050930">
    <property type="entry name" value="MFS_Vesicular_Transporter"/>
</dbReference>
<feature type="transmembrane region" description="Helical" evidence="7">
    <location>
        <begin position="211"/>
        <end position="232"/>
    </location>
</feature>
<gene>
    <name evidence="8" type="ordered locus">Mnod_6951</name>
</gene>
<dbReference type="GO" id="GO:0016020">
    <property type="term" value="C:membrane"/>
    <property type="evidence" value="ECO:0007669"/>
    <property type="project" value="UniProtKB-SubCell"/>
</dbReference>
<feature type="transmembrane region" description="Helical" evidence="7">
    <location>
        <begin position="313"/>
        <end position="335"/>
    </location>
</feature>
<evidence type="ECO:0000313" key="9">
    <source>
        <dbReference type="Proteomes" id="UP000008207"/>
    </source>
</evidence>
<dbReference type="eggNOG" id="COG2814">
    <property type="taxonomic scope" value="Bacteria"/>
</dbReference>
<dbReference type="Gene3D" id="1.20.1250.20">
    <property type="entry name" value="MFS general substrate transporter like domains"/>
    <property type="match status" value="2"/>
</dbReference>
<keyword evidence="4 7" id="KW-1133">Transmembrane helix</keyword>
<evidence type="ECO:0000256" key="1">
    <source>
        <dbReference type="ARBA" id="ARBA00004141"/>
    </source>
</evidence>
<feature type="transmembrane region" description="Helical" evidence="7">
    <location>
        <begin position="153"/>
        <end position="172"/>
    </location>
</feature>
<feature type="transmembrane region" description="Helical" evidence="7">
    <location>
        <begin position="282"/>
        <end position="306"/>
    </location>
</feature>
<dbReference type="EMBL" id="CP001349">
    <property type="protein sequence ID" value="ACL61695.1"/>
    <property type="molecule type" value="Genomic_DNA"/>
</dbReference>
<protein>
    <submittedName>
        <fullName evidence="8">Major facilitator superfamily MFS_1</fullName>
    </submittedName>
</protein>
<accession>B8IHN2</accession>
<dbReference type="SUPFAM" id="SSF103473">
    <property type="entry name" value="MFS general substrate transporter"/>
    <property type="match status" value="1"/>
</dbReference>
<dbReference type="HOGENOM" id="CLU_628233_0_0_5"/>
<feature type="region of interest" description="Disordered" evidence="6">
    <location>
        <begin position="1"/>
        <end position="40"/>
    </location>
</feature>
<keyword evidence="5 7" id="KW-0472">Membrane</keyword>
<evidence type="ECO:0000313" key="8">
    <source>
        <dbReference type="EMBL" id="ACL61695.1"/>
    </source>
</evidence>
<feature type="transmembrane region" description="Helical" evidence="7">
    <location>
        <begin position="253"/>
        <end position="276"/>
    </location>
</feature>
<proteinExistence type="predicted"/>
<organism evidence="8 9">
    <name type="scientific">Methylobacterium nodulans (strain LMG 21967 / CNCM I-2342 / ORS 2060)</name>
    <dbReference type="NCBI Taxonomy" id="460265"/>
    <lineage>
        <taxon>Bacteria</taxon>
        <taxon>Pseudomonadati</taxon>
        <taxon>Pseudomonadota</taxon>
        <taxon>Alphaproteobacteria</taxon>
        <taxon>Hyphomicrobiales</taxon>
        <taxon>Methylobacteriaceae</taxon>
        <taxon>Methylobacterium</taxon>
    </lineage>
</organism>
<feature type="transmembrane region" description="Helical" evidence="7">
    <location>
        <begin position="95"/>
        <end position="116"/>
    </location>
</feature>
<keyword evidence="9" id="KW-1185">Reference proteome</keyword>
<dbReference type="InterPro" id="IPR011701">
    <property type="entry name" value="MFS"/>
</dbReference>
<feature type="transmembrane region" description="Helical" evidence="7">
    <location>
        <begin position="184"/>
        <end position="205"/>
    </location>
</feature>
<evidence type="ECO:0000256" key="6">
    <source>
        <dbReference type="SAM" id="MobiDB-lite"/>
    </source>
</evidence>
<keyword evidence="3 7" id="KW-0812">Transmembrane</keyword>
<dbReference type="KEGG" id="mno:Mnod_6951"/>
<dbReference type="PANTHER" id="PTHR23506">
    <property type="entry name" value="GH10249P"/>
    <property type="match status" value="1"/>
</dbReference>
<feature type="compositionally biased region" description="Basic and acidic residues" evidence="6">
    <location>
        <begin position="1"/>
        <end position="20"/>
    </location>
</feature>
<feature type="transmembrane region" description="Helical" evidence="7">
    <location>
        <begin position="61"/>
        <end position="83"/>
    </location>
</feature>
<dbReference type="OrthoDB" id="8004067at2"/>
<dbReference type="Pfam" id="PF07690">
    <property type="entry name" value="MFS_1"/>
    <property type="match status" value="1"/>
</dbReference>
<evidence type="ECO:0000256" key="3">
    <source>
        <dbReference type="ARBA" id="ARBA00022692"/>
    </source>
</evidence>
<dbReference type="AlphaFoldDB" id="B8IHN2"/>
<evidence type="ECO:0000256" key="7">
    <source>
        <dbReference type="SAM" id="Phobius"/>
    </source>
</evidence>
<name>B8IHN2_METNO</name>